<keyword evidence="2" id="KW-1185">Reference proteome</keyword>
<dbReference type="SUPFAM" id="SSF56436">
    <property type="entry name" value="C-type lectin-like"/>
    <property type="match status" value="1"/>
</dbReference>
<evidence type="ECO:0000313" key="2">
    <source>
        <dbReference type="Proteomes" id="UP000828390"/>
    </source>
</evidence>
<dbReference type="AlphaFoldDB" id="A0A9D4H6G7"/>
<proteinExistence type="predicted"/>
<name>A0A9D4H6G7_DREPO</name>
<dbReference type="Gene3D" id="3.10.100.10">
    <property type="entry name" value="Mannose-Binding Protein A, subunit A"/>
    <property type="match status" value="1"/>
</dbReference>
<reference evidence="1" key="2">
    <citation type="submission" date="2020-11" db="EMBL/GenBank/DDBJ databases">
        <authorList>
            <person name="McCartney M.A."/>
            <person name="Auch B."/>
            <person name="Kono T."/>
            <person name="Mallez S."/>
            <person name="Becker A."/>
            <person name="Gohl D.M."/>
            <person name="Silverstein K.A.T."/>
            <person name="Koren S."/>
            <person name="Bechman K.B."/>
            <person name="Herman A."/>
            <person name="Abrahante J.E."/>
            <person name="Garbe J."/>
        </authorList>
    </citation>
    <scope>NUCLEOTIDE SEQUENCE</scope>
    <source>
        <strain evidence="1">Duluth1</strain>
        <tissue evidence="1">Whole animal</tissue>
    </source>
</reference>
<evidence type="ECO:0008006" key="3">
    <source>
        <dbReference type="Google" id="ProtNLM"/>
    </source>
</evidence>
<reference evidence="1" key="1">
    <citation type="journal article" date="2019" name="bioRxiv">
        <title>The Genome of the Zebra Mussel, Dreissena polymorpha: A Resource for Invasive Species Research.</title>
        <authorList>
            <person name="McCartney M.A."/>
            <person name="Auch B."/>
            <person name="Kono T."/>
            <person name="Mallez S."/>
            <person name="Zhang Y."/>
            <person name="Obille A."/>
            <person name="Becker A."/>
            <person name="Abrahante J.E."/>
            <person name="Garbe J."/>
            <person name="Badalamenti J.P."/>
            <person name="Herman A."/>
            <person name="Mangelson H."/>
            <person name="Liachko I."/>
            <person name="Sullivan S."/>
            <person name="Sone E.D."/>
            <person name="Koren S."/>
            <person name="Silverstein K.A.T."/>
            <person name="Beckman K.B."/>
            <person name="Gohl D.M."/>
        </authorList>
    </citation>
    <scope>NUCLEOTIDE SEQUENCE</scope>
    <source>
        <strain evidence="1">Duluth1</strain>
        <tissue evidence="1">Whole animal</tissue>
    </source>
</reference>
<sequence length="246" mass="28267">MLSDLGQAKEAPEYRNVRFGPRQDESIERVMLPNLSFKKCLKQCALRASCEVMGYLRAALLCELHFIRDFWNTLACNENGPLVMAYVQRSDILLKDAETCKFCDISTQTCDHCVTNECPPYAKVPYGTILGNLHCDGTKRLMKCDNGYAPKNRTNVQSWCKDRQWTKITQCVPEECILNQDTFGRSTYTFAIKSRRDYNDSVAFCQHCGYRVVAIESAVEQEYLANKMRGFFPNTQEKKRLLFGLL</sequence>
<evidence type="ECO:0000313" key="1">
    <source>
        <dbReference type="EMBL" id="KAH3829463.1"/>
    </source>
</evidence>
<protein>
    <recommendedName>
        <fullName evidence="3">Sushi domain-containing protein</fullName>
    </recommendedName>
</protein>
<accession>A0A9D4H6G7</accession>
<gene>
    <name evidence="1" type="ORF">DPMN_131459</name>
</gene>
<dbReference type="InterPro" id="IPR016186">
    <property type="entry name" value="C-type_lectin-like/link_sf"/>
</dbReference>
<organism evidence="1 2">
    <name type="scientific">Dreissena polymorpha</name>
    <name type="common">Zebra mussel</name>
    <name type="synonym">Mytilus polymorpha</name>
    <dbReference type="NCBI Taxonomy" id="45954"/>
    <lineage>
        <taxon>Eukaryota</taxon>
        <taxon>Metazoa</taxon>
        <taxon>Spiralia</taxon>
        <taxon>Lophotrochozoa</taxon>
        <taxon>Mollusca</taxon>
        <taxon>Bivalvia</taxon>
        <taxon>Autobranchia</taxon>
        <taxon>Heteroconchia</taxon>
        <taxon>Euheterodonta</taxon>
        <taxon>Imparidentia</taxon>
        <taxon>Neoheterodontei</taxon>
        <taxon>Myida</taxon>
        <taxon>Dreissenoidea</taxon>
        <taxon>Dreissenidae</taxon>
        <taxon>Dreissena</taxon>
    </lineage>
</organism>
<comment type="caution">
    <text evidence="1">The sequence shown here is derived from an EMBL/GenBank/DDBJ whole genome shotgun (WGS) entry which is preliminary data.</text>
</comment>
<dbReference type="InterPro" id="IPR016187">
    <property type="entry name" value="CTDL_fold"/>
</dbReference>
<dbReference type="EMBL" id="JAIWYP010000005">
    <property type="protein sequence ID" value="KAH3829463.1"/>
    <property type="molecule type" value="Genomic_DNA"/>
</dbReference>
<dbReference type="Proteomes" id="UP000828390">
    <property type="component" value="Unassembled WGS sequence"/>
</dbReference>